<gene>
    <name evidence="1" type="ORF">HPB50_022008</name>
</gene>
<dbReference type="Proteomes" id="UP000821845">
    <property type="component" value="Chromosome 2"/>
</dbReference>
<comment type="caution">
    <text evidence="1">The sequence shown here is derived from an EMBL/GenBank/DDBJ whole genome shotgun (WGS) entry which is preliminary data.</text>
</comment>
<name>A0ACB7T1L2_HYAAI</name>
<sequence length="81" mass="8452">MQSEALDEVSIVAVVHVTAESEGDGSSNADVEYGGVNGSDREDESAAELFRREQQSDATLQRAWENAKAGKGGLSVVGGLL</sequence>
<proteinExistence type="predicted"/>
<evidence type="ECO:0000313" key="1">
    <source>
        <dbReference type="EMBL" id="KAH6939889.1"/>
    </source>
</evidence>
<dbReference type="EMBL" id="CM023482">
    <property type="protein sequence ID" value="KAH6939889.1"/>
    <property type="molecule type" value="Genomic_DNA"/>
</dbReference>
<organism evidence="1 2">
    <name type="scientific">Hyalomma asiaticum</name>
    <name type="common">Tick</name>
    <dbReference type="NCBI Taxonomy" id="266040"/>
    <lineage>
        <taxon>Eukaryota</taxon>
        <taxon>Metazoa</taxon>
        <taxon>Ecdysozoa</taxon>
        <taxon>Arthropoda</taxon>
        <taxon>Chelicerata</taxon>
        <taxon>Arachnida</taxon>
        <taxon>Acari</taxon>
        <taxon>Parasitiformes</taxon>
        <taxon>Ixodida</taxon>
        <taxon>Ixodoidea</taxon>
        <taxon>Ixodidae</taxon>
        <taxon>Hyalomminae</taxon>
        <taxon>Hyalomma</taxon>
    </lineage>
</organism>
<evidence type="ECO:0000313" key="2">
    <source>
        <dbReference type="Proteomes" id="UP000821845"/>
    </source>
</evidence>
<protein>
    <submittedName>
        <fullName evidence="1">Uncharacterized protein</fullName>
    </submittedName>
</protein>
<reference evidence="1" key="1">
    <citation type="submission" date="2020-05" db="EMBL/GenBank/DDBJ databases">
        <title>Large-scale comparative analyses of tick genomes elucidate their genetic diversity and vector capacities.</title>
        <authorList>
            <person name="Jia N."/>
            <person name="Wang J."/>
            <person name="Shi W."/>
            <person name="Du L."/>
            <person name="Sun Y."/>
            <person name="Zhan W."/>
            <person name="Jiang J."/>
            <person name="Wang Q."/>
            <person name="Zhang B."/>
            <person name="Ji P."/>
            <person name="Sakyi L.B."/>
            <person name="Cui X."/>
            <person name="Yuan T."/>
            <person name="Jiang B."/>
            <person name="Yang W."/>
            <person name="Lam T.T.-Y."/>
            <person name="Chang Q."/>
            <person name="Ding S."/>
            <person name="Wang X."/>
            <person name="Zhu J."/>
            <person name="Ruan X."/>
            <person name="Zhao L."/>
            <person name="Wei J."/>
            <person name="Que T."/>
            <person name="Du C."/>
            <person name="Cheng J."/>
            <person name="Dai P."/>
            <person name="Han X."/>
            <person name="Huang E."/>
            <person name="Gao Y."/>
            <person name="Liu J."/>
            <person name="Shao H."/>
            <person name="Ye R."/>
            <person name="Li L."/>
            <person name="Wei W."/>
            <person name="Wang X."/>
            <person name="Wang C."/>
            <person name="Yang T."/>
            <person name="Huo Q."/>
            <person name="Li W."/>
            <person name="Guo W."/>
            <person name="Chen H."/>
            <person name="Zhou L."/>
            <person name="Ni X."/>
            <person name="Tian J."/>
            <person name="Zhou Y."/>
            <person name="Sheng Y."/>
            <person name="Liu T."/>
            <person name="Pan Y."/>
            <person name="Xia L."/>
            <person name="Li J."/>
            <person name="Zhao F."/>
            <person name="Cao W."/>
        </authorList>
    </citation>
    <scope>NUCLEOTIDE SEQUENCE</scope>
    <source>
        <strain evidence="1">Hyas-2018</strain>
    </source>
</reference>
<keyword evidence="2" id="KW-1185">Reference proteome</keyword>
<accession>A0ACB7T1L2</accession>